<dbReference type="GO" id="GO:0005886">
    <property type="term" value="C:plasma membrane"/>
    <property type="evidence" value="ECO:0007669"/>
    <property type="project" value="UniProtKB-SubCell"/>
</dbReference>
<protein>
    <recommendedName>
        <fullName evidence="17">Probable peptidoglycan glycosyltransferase FtsW</fullName>
        <ecNumber evidence="19">2.4.99.28</ecNumber>
    </recommendedName>
    <alternativeName>
        <fullName evidence="18">Cell division protein FtsW</fullName>
    </alternativeName>
    <alternativeName>
        <fullName evidence="15">Cell wall polymerase</fullName>
    </alternativeName>
    <alternativeName>
        <fullName evidence="14">Peptidoglycan polymerase</fullName>
    </alternativeName>
</protein>
<evidence type="ECO:0000313" key="23">
    <source>
        <dbReference type="Proteomes" id="UP000035444"/>
    </source>
</evidence>
<keyword evidence="23" id="KW-1185">Reference proteome</keyword>
<keyword evidence="9" id="KW-0573">Peptidoglycan synthesis</keyword>
<evidence type="ECO:0000313" key="22">
    <source>
        <dbReference type="EMBL" id="KLN60495.1"/>
    </source>
</evidence>
<keyword evidence="13" id="KW-0961">Cell wall biogenesis/degradation</keyword>
<dbReference type="Proteomes" id="UP000035444">
    <property type="component" value="Unassembled WGS sequence"/>
</dbReference>
<dbReference type="AlphaFoldDB" id="A0A0H2MUY4"/>
<comment type="similarity">
    <text evidence="16">Belongs to the SEDS family. FtsW subfamily.</text>
</comment>
<feature type="transmembrane region" description="Helical" evidence="21">
    <location>
        <begin position="149"/>
        <end position="168"/>
    </location>
</feature>
<evidence type="ECO:0000256" key="15">
    <source>
        <dbReference type="ARBA" id="ARBA00033270"/>
    </source>
</evidence>
<evidence type="ECO:0000256" key="13">
    <source>
        <dbReference type="ARBA" id="ARBA00023316"/>
    </source>
</evidence>
<sequence>MSTFSRTDTSVLGRWWWTVDRWNLAALLALMGFGALLVLAASPAAADRISGVGTFQLAKRHFLLLPAAATFMIGISLMPVKKVRRFAVIGMGLTVLALLATLVLGVEIKGATRWINILGFSLQPSEFVKPFFAVTIAWMLASAKSDEGIPGTWIAIGIWLVVISLLLMQPDLGQTVVVTAIGGVQLFLAGLPMILVGGLVLFAALGLIAAYFTLPHVTARIDGFLDPAAGSRYQVNRSMEAFKNGGLLGQGPGEGTVKSQLPDAHSDFIFSVAGEELGLIACLIIVSLFAFVVLRGFSRLLQENNLFVLLACTGLLVQFGLQAIINMASAIHLIPTKGMTLPFISYGGSSLLALAVGMGMVLAFTRRRPHGDYDGGI</sequence>
<dbReference type="OrthoDB" id="9768187at2"/>
<keyword evidence="7 21" id="KW-0812">Transmembrane</keyword>
<feature type="transmembrane region" description="Helical" evidence="21">
    <location>
        <begin position="22"/>
        <end position="41"/>
    </location>
</feature>
<keyword evidence="4 22" id="KW-0132">Cell division</keyword>
<evidence type="ECO:0000256" key="3">
    <source>
        <dbReference type="ARBA" id="ARBA00022475"/>
    </source>
</evidence>
<dbReference type="PATRIC" id="fig|1489064.4.peg.3787"/>
<evidence type="ECO:0000256" key="5">
    <source>
        <dbReference type="ARBA" id="ARBA00022676"/>
    </source>
</evidence>
<dbReference type="EMBL" id="LAQL01000007">
    <property type="protein sequence ID" value="KLN60495.1"/>
    <property type="molecule type" value="Genomic_DNA"/>
</dbReference>
<keyword evidence="11 21" id="KW-0472">Membrane</keyword>
<feature type="transmembrane region" description="Helical" evidence="21">
    <location>
        <begin position="86"/>
        <end position="106"/>
    </location>
</feature>
<keyword evidence="5" id="KW-0328">Glycosyltransferase</keyword>
<dbReference type="EC" id="2.4.99.28" evidence="19"/>
<comment type="subcellular location">
    <subcellularLocation>
        <location evidence="1">Cell membrane</location>
        <topology evidence="1">Multi-pass membrane protein</topology>
    </subcellularLocation>
</comment>
<dbReference type="PANTHER" id="PTHR30474:SF2">
    <property type="entry name" value="PEPTIDOGLYCAN GLYCOSYLTRANSFERASE FTSW-RELATED"/>
    <property type="match status" value="1"/>
</dbReference>
<keyword evidence="6" id="KW-0808">Transferase</keyword>
<dbReference type="GO" id="GO:0071555">
    <property type="term" value="P:cell wall organization"/>
    <property type="evidence" value="ECO:0007669"/>
    <property type="project" value="UniProtKB-KW"/>
</dbReference>
<dbReference type="InterPro" id="IPR013437">
    <property type="entry name" value="FtsW"/>
</dbReference>
<evidence type="ECO:0000256" key="21">
    <source>
        <dbReference type="SAM" id="Phobius"/>
    </source>
</evidence>
<evidence type="ECO:0000256" key="7">
    <source>
        <dbReference type="ARBA" id="ARBA00022692"/>
    </source>
</evidence>
<feature type="transmembrane region" description="Helical" evidence="21">
    <location>
        <begin position="62"/>
        <end position="80"/>
    </location>
</feature>
<keyword evidence="10 21" id="KW-1133">Transmembrane helix</keyword>
<evidence type="ECO:0000256" key="19">
    <source>
        <dbReference type="ARBA" id="ARBA00044770"/>
    </source>
</evidence>
<dbReference type="GO" id="GO:0032153">
    <property type="term" value="C:cell division site"/>
    <property type="evidence" value="ECO:0007669"/>
    <property type="project" value="TreeGrafter"/>
</dbReference>
<dbReference type="GO" id="GO:0051301">
    <property type="term" value="P:cell division"/>
    <property type="evidence" value="ECO:0007669"/>
    <property type="project" value="UniProtKB-KW"/>
</dbReference>
<feature type="transmembrane region" description="Helical" evidence="21">
    <location>
        <begin position="343"/>
        <end position="364"/>
    </location>
</feature>
<keyword evidence="12" id="KW-0131">Cell cycle</keyword>
<organism evidence="22 23">
    <name type="scientific">Kiloniella spongiae</name>
    <dbReference type="NCBI Taxonomy" id="1489064"/>
    <lineage>
        <taxon>Bacteria</taxon>
        <taxon>Pseudomonadati</taxon>
        <taxon>Pseudomonadota</taxon>
        <taxon>Alphaproteobacteria</taxon>
        <taxon>Rhodospirillales</taxon>
        <taxon>Kiloniellaceae</taxon>
        <taxon>Kiloniella</taxon>
    </lineage>
</organism>
<evidence type="ECO:0000256" key="18">
    <source>
        <dbReference type="ARBA" id="ARBA00041418"/>
    </source>
</evidence>
<comment type="pathway">
    <text evidence="2">Cell wall biogenesis; peptidoglycan biosynthesis.</text>
</comment>
<evidence type="ECO:0000256" key="12">
    <source>
        <dbReference type="ARBA" id="ARBA00023306"/>
    </source>
</evidence>
<keyword evidence="8" id="KW-0133">Cell shape</keyword>
<evidence type="ECO:0000256" key="20">
    <source>
        <dbReference type="ARBA" id="ARBA00049902"/>
    </source>
</evidence>
<reference evidence="22 23" key="1">
    <citation type="submission" date="2015-03" db="EMBL/GenBank/DDBJ databases">
        <title>Genome Sequence of Kiloniella spongiae MEBiC09566, isolated from a marine sponge.</title>
        <authorList>
            <person name="Shao Z."/>
            <person name="Wang L."/>
            <person name="Li X."/>
        </authorList>
    </citation>
    <scope>NUCLEOTIDE SEQUENCE [LARGE SCALE GENOMIC DNA]</scope>
    <source>
        <strain evidence="22 23">MEBiC09566</strain>
    </source>
</reference>
<dbReference type="GO" id="GO:0015648">
    <property type="term" value="F:lipid-linked peptidoglycan transporter activity"/>
    <property type="evidence" value="ECO:0007669"/>
    <property type="project" value="TreeGrafter"/>
</dbReference>
<feature type="transmembrane region" description="Helical" evidence="21">
    <location>
        <begin position="180"/>
        <end position="212"/>
    </location>
</feature>
<evidence type="ECO:0000256" key="17">
    <source>
        <dbReference type="ARBA" id="ARBA00041185"/>
    </source>
</evidence>
<proteinExistence type="inferred from homology"/>
<dbReference type="RefSeq" id="WP_047764461.1">
    <property type="nucleotide sequence ID" value="NZ_LAQL01000007.1"/>
</dbReference>
<dbReference type="GO" id="GO:0008955">
    <property type="term" value="F:peptidoglycan glycosyltransferase activity"/>
    <property type="evidence" value="ECO:0007669"/>
    <property type="project" value="UniProtKB-EC"/>
</dbReference>
<comment type="caution">
    <text evidence="22">The sequence shown here is derived from an EMBL/GenBank/DDBJ whole genome shotgun (WGS) entry which is preliminary data.</text>
</comment>
<evidence type="ECO:0000256" key="11">
    <source>
        <dbReference type="ARBA" id="ARBA00023136"/>
    </source>
</evidence>
<evidence type="ECO:0000256" key="1">
    <source>
        <dbReference type="ARBA" id="ARBA00004651"/>
    </source>
</evidence>
<evidence type="ECO:0000256" key="6">
    <source>
        <dbReference type="ARBA" id="ARBA00022679"/>
    </source>
</evidence>
<name>A0A0H2MUY4_9PROT</name>
<dbReference type="STRING" id="1489064.WH96_12325"/>
<gene>
    <name evidence="22" type="ORF">WH96_12325</name>
</gene>
<comment type="catalytic activity">
    <reaction evidence="20">
        <text>[GlcNAc-(1-&gt;4)-Mur2Ac(oyl-L-Ala-gamma-D-Glu-L-Lys-D-Ala-D-Ala)](n)-di-trans,octa-cis-undecaprenyl diphosphate + beta-D-GlcNAc-(1-&gt;4)-Mur2Ac(oyl-L-Ala-gamma-D-Glu-L-Lys-D-Ala-D-Ala)-di-trans,octa-cis-undecaprenyl diphosphate = [GlcNAc-(1-&gt;4)-Mur2Ac(oyl-L-Ala-gamma-D-Glu-L-Lys-D-Ala-D-Ala)](n+1)-di-trans,octa-cis-undecaprenyl diphosphate + di-trans,octa-cis-undecaprenyl diphosphate + H(+)</text>
        <dbReference type="Rhea" id="RHEA:23708"/>
        <dbReference type="Rhea" id="RHEA-COMP:9602"/>
        <dbReference type="Rhea" id="RHEA-COMP:9603"/>
        <dbReference type="ChEBI" id="CHEBI:15378"/>
        <dbReference type="ChEBI" id="CHEBI:58405"/>
        <dbReference type="ChEBI" id="CHEBI:60033"/>
        <dbReference type="ChEBI" id="CHEBI:78435"/>
        <dbReference type="EC" id="2.4.99.28"/>
    </reaction>
</comment>
<evidence type="ECO:0000256" key="16">
    <source>
        <dbReference type="ARBA" id="ARBA00038053"/>
    </source>
</evidence>
<dbReference type="Pfam" id="PF01098">
    <property type="entry name" value="FTSW_RODA_SPOVE"/>
    <property type="match status" value="1"/>
</dbReference>
<accession>A0A0H2MUY4</accession>
<evidence type="ECO:0000256" key="14">
    <source>
        <dbReference type="ARBA" id="ARBA00032370"/>
    </source>
</evidence>
<dbReference type="GO" id="GO:0008360">
    <property type="term" value="P:regulation of cell shape"/>
    <property type="evidence" value="ECO:0007669"/>
    <property type="project" value="UniProtKB-KW"/>
</dbReference>
<evidence type="ECO:0000256" key="8">
    <source>
        <dbReference type="ARBA" id="ARBA00022960"/>
    </source>
</evidence>
<evidence type="ECO:0000256" key="9">
    <source>
        <dbReference type="ARBA" id="ARBA00022984"/>
    </source>
</evidence>
<feature type="transmembrane region" description="Helical" evidence="21">
    <location>
        <begin position="306"/>
        <end position="331"/>
    </location>
</feature>
<evidence type="ECO:0000256" key="2">
    <source>
        <dbReference type="ARBA" id="ARBA00004752"/>
    </source>
</evidence>
<evidence type="ECO:0000256" key="10">
    <source>
        <dbReference type="ARBA" id="ARBA00022989"/>
    </source>
</evidence>
<dbReference type="PANTHER" id="PTHR30474">
    <property type="entry name" value="CELL CYCLE PROTEIN"/>
    <property type="match status" value="1"/>
</dbReference>
<keyword evidence="3" id="KW-1003">Cell membrane</keyword>
<dbReference type="GO" id="GO:0009252">
    <property type="term" value="P:peptidoglycan biosynthetic process"/>
    <property type="evidence" value="ECO:0007669"/>
    <property type="project" value="UniProtKB-KW"/>
</dbReference>
<feature type="transmembrane region" description="Helical" evidence="21">
    <location>
        <begin position="277"/>
        <end position="294"/>
    </location>
</feature>
<evidence type="ECO:0000256" key="4">
    <source>
        <dbReference type="ARBA" id="ARBA00022618"/>
    </source>
</evidence>
<dbReference type="NCBIfam" id="TIGR02614">
    <property type="entry name" value="ftsW"/>
    <property type="match status" value="1"/>
</dbReference>
<dbReference type="InterPro" id="IPR001182">
    <property type="entry name" value="FtsW/RodA"/>
</dbReference>